<keyword evidence="9" id="KW-1185">Reference proteome</keyword>
<gene>
    <name evidence="8" type="ORF">D3Y57_14700</name>
</gene>
<keyword evidence="4 8" id="KW-0808">Transferase</keyword>
<dbReference type="PANTHER" id="PTHR43646">
    <property type="entry name" value="GLYCOSYLTRANSFERASE"/>
    <property type="match status" value="1"/>
</dbReference>
<evidence type="ECO:0000259" key="7">
    <source>
        <dbReference type="Pfam" id="PF00535"/>
    </source>
</evidence>
<keyword evidence="6" id="KW-1133">Transmembrane helix</keyword>
<reference evidence="8 9" key="1">
    <citation type="submission" date="2018-09" db="EMBL/GenBank/DDBJ databases">
        <title>Sphingomonas peninsula sp. nov., isolated from fildes peninsula, Antarctic soil.</title>
        <authorList>
            <person name="Yingchao G."/>
        </authorList>
    </citation>
    <scope>NUCLEOTIDE SEQUENCE [LARGE SCALE GENOMIC DNA]</scope>
    <source>
        <strain evidence="8 9">YZ-8</strain>
    </source>
</reference>
<feature type="transmembrane region" description="Helical" evidence="6">
    <location>
        <begin position="288"/>
        <end position="312"/>
    </location>
</feature>
<organism evidence="8 9">
    <name type="scientific">Sphingomonas paeninsulae</name>
    <dbReference type="NCBI Taxonomy" id="2319844"/>
    <lineage>
        <taxon>Bacteria</taxon>
        <taxon>Pseudomonadati</taxon>
        <taxon>Pseudomonadota</taxon>
        <taxon>Alphaproteobacteria</taxon>
        <taxon>Sphingomonadales</taxon>
        <taxon>Sphingomonadaceae</taxon>
        <taxon>Sphingomonas</taxon>
    </lineage>
</organism>
<proteinExistence type="predicted"/>
<dbReference type="EMBL" id="CP032829">
    <property type="protein sequence ID" value="AYJ86958.1"/>
    <property type="molecule type" value="Genomic_DNA"/>
</dbReference>
<dbReference type="InterPro" id="IPR029044">
    <property type="entry name" value="Nucleotide-diphossugar_trans"/>
</dbReference>
<accession>A0A494TNB7</accession>
<evidence type="ECO:0000256" key="2">
    <source>
        <dbReference type="ARBA" id="ARBA00022475"/>
    </source>
</evidence>
<feature type="transmembrane region" description="Helical" evidence="6">
    <location>
        <begin position="248"/>
        <end position="276"/>
    </location>
</feature>
<comment type="subcellular location">
    <subcellularLocation>
        <location evidence="1">Cell membrane</location>
    </subcellularLocation>
</comment>
<sequence length="319" mass="34720">MTPAEVLIVIPCLNEAAALPGLLTQQLAQTLGMRIVVADGGSTDGSREIVEQFARDNSRVVLLDNPARIQSAGINLAVRQFGADECWLIRLDAHCTYPENYVRDLIAVAAEQKVTSVVVPMVSRGENCFQVAAATAQNSRLGTGGSPHRHVGKGAFVDHGHHALIDIAMFNKVGGYREDMSHNEDAELDMRMAKAGARIWLEPKLALYYYPRSSIPALWRQYWNYGSGRARTLTLHNMRPKLRQTLPLAVPVAGFLALLTPVHPVFAAPLLIWLFACLLGGVVIGARHGGGCALAAGIAAATMHMAWGLGFLRRILFRR</sequence>
<dbReference type="SUPFAM" id="SSF53448">
    <property type="entry name" value="Nucleotide-diphospho-sugar transferases"/>
    <property type="match status" value="1"/>
</dbReference>
<feature type="domain" description="Glycosyltransferase 2-like" evidence="7">
    <location>
        <begin position="8"/>
        <end position="172"/>
    </location>
</feature>
<dbReference type="Pfam" id="PF00535">
    <property type="entry name" value="Glycos_transf_2"/>
    <property type="match status" value="1"/>
</dbReference>
<dbReference type="GO" id="GO:0016757">
    <property type="term" value="F:glycosyltransferase activity"/>
    <property type="evidence" value="ECO:0007669"/>
    <property type="project" value="UniProtKB-KW"/>
</dbReference>
<dbReference type="Proteomes" id="UP000276254">
    <property type="component" value="Chromosome"/>
</dbReference>
<evidence type="ECO:0000256" key="3">
    <source>
        <dbReference type="ARBA" id="ARBA00022676"/>
    </source>
</evidence>
<keyword evidence="5 6" id="KW-0472">Membrane</keyword>
<dbReference type="PANTHER" id="PTHR43646:SF2">
    <property type="entry name" value="GLYCOSYLTRANSFERASE 2-LIKE DOMAIN-CONTAINING PROTEIN"/>
    <property type="match status" value="1"/>
</dbReference>
<dbReference type="AlphaFoldDB" id="A0A494TNB7"/>
<evidence type="ECO:0000256" key="1">
    <source>
        <dbReference type="ARBA" id="ARBA00004236"/>
    </source>
</evidence>
<name>A0A494TNB7_SPHPE</name>
<protein>
    <submittedName>
        <fullName evidence="8">Glycosyltransferase family 2 protein</fullName>
    </submittedName>
</protein>
<keyword evidence="3" id="KW-0328">Glycosyltransferase</keyword>
<evidence type="ECO:0000256" key="6">
    <source>
        <dbReference type="SAM" id="Phobius"/>
    </source>
</evidence>
<evidence type="ECO:0000313" key="9">
    <source>
        <dbReference type="Proteomes" id="UP000276254"/>
    </source>
</evidence>
<keyword evidence="2" id="KW-1003">Cell membrane</keyword>
<dbReference type="InterPro" id="IPR001173">
    <property type="entry name" value="Glyco_trans_2-like"/>
</dbReference>
<dbReference type="OrthoDB" id="8416156at2"/>
<dbReference type="Gene3D" id="3.90.550.10">
    <property type="entry name" value="Spore Coat Polysaccharide Biosynthesis Protein SpsA, Chain A"/>
    <property type="match status" value="1"/>
</dbReference>
<evidence type="ECO:0000256" key="5">
    <source>
        <dbReference type="ARBA" id="ARBA00023136"/>
    </source>
</evidence>
<dbReference type="KEGG" id="spha:D3Y57_14700"/>
<evidence type="ECO:0000313" key="8">
    <source>
        <dbReference type="EMBL" id="AYJ86958.1"/>
    </source>
</evidence>
<dbReference type="GO" id="GO:0005886">
    <property type="term" value="C:plasma membrane"/>
    <property type="evidence" value="ECO:0007669"/>
    <property type="project" value="UniProtKB-SubCell"/>
</dbReference>
<dbReference type="RefSeq" id="WP_121153769.1">
    <property type="nucleotide sequence ID" value="NZ_CP032829.1"/>
</dbReference>
<keyword evidence="6" id="KW-0812">Transmembrane</keyword>
<evidence type="ECO:0000256" key="4">
    <source>
        <dbReference type="ARBA" id="ARBA00022679"/>
    </source>
</evidence>
<dbReference type="CDD" id="cd02525">
    <property type="entry name" value="Succinoglycan_BP_ExoA"/>
    <property type="match status" value="1"/>
</dbReference>